<dbReference type="EMBL" id="LBVO01000008">
    <property type="protein sequence ID" value="KKQ90315.1"/>
    <property type="molecule type" value="Genomic_DNA"/>
</dbReference>
<comment type="caution">
    <text evidence="1">The sequence shown here is derived from an EMBL/GenBank/DDBJ whole genome shotgun (WGS) entry which is preliminary data.</text>
</comment>
<accession>A0A0G0LQR0</accession>
<evidence type="ECO:0000313" key="1">
    <source>
        <dbReference type="EMBL" id="KKQ90315.1"/>
    </source>
</evidence>
<dbReference type="Proteomes" id="UP000033934">
    <property type="component" value="Unassembled WGS sequence"/>
</dbReference>
<dbReference type="AlphaFoldDB" id="A0A0G0LQR0"/>
<protein>
    <submittedName>
        <fullName evidence="1">Uncharacterized protein</fullName>
    </submittedName>
</protein>
<organism evidence="1 2">
    <name type="scientific">Berkelbacteria bacterium GW2011_GWA2_38_9</name>
    <dbReference type="NCBI Taxonomy" id="1618334"/>
    <lineage>
        <taxon>Bacteria</taxon>
        <taxon>Candidatus Berkelbacteria</taxon>
    </lineage>
</organism>
<name>A0A0G0LQR0_9BACT</name>
<gene>
    <name evidence="1" type="ORF">UT11_C0008G0003</name>
</gene>
<sequence length="68" mass="8246">MYLFHIYYNLVKNIALVQLNYLTVILNDKDFGEKISKLRPIRHFLDRLHAHHRSLEKLRKARQSLKQS</sequence>
<proteinExistence type="predicted"/>
<reference evidence="1 2" key="1">
    <citation type="journal article" date="2015" name="Nature">
        <title>rRNA introns, odd ribosomes, and small enigmatic genomes across a large radiation of phyla.</title>
        <authorList>
            <person name="Brown C.T."/>
            <person name="Hug L.A."/>
            <person name="Thomas B.C."/>
            <person name="Sharon I."/>
            <person name="Castelle C.J."/>
            <person name="Singh A."/>
            <person name="Wilkins M.J."/>
            <person name="Williams K.H."/>
            <person name="Banfield J.F."/>
        </authorList>
    </citation>
    <scope>NUCLEOTIDE SEQUENCE [LARGE SCALE GENOMIC DNA]</scope>
</reference>
<evidence type="ECO:0000313" key="2">
    <source>
        <dbReference type="Proteomes" id="UP000033934"/>
    </source>
</evidence>